<keyword evidence="2" id="KW-1185">Reference proteome</keyword>
<proteinExistence type="predicted"/>
<dbReference type="Proteomes" id="UP001597052">
    <property type="component" value="Unassembled WGS sequence"/>
</dbReference>
<organism evidence="1 2">
    <name type="scientific">Halohasta litorea</name>
    <dbReference type="NCBI Taxonomy" id="869891"/>
    <lineage>
        <taxon>Archaea</taxon>
        <taxon>Methanobacteriati</taxon>
        <taxon>Methanobacteriota</taxon>
        <taxon>Stenosarchaea group</taxon>
        <taxon>Halobacteria</taxon>
        <taxon>Halobacteriales</taxon>
        <taxon>Haloferacaceae</taxon>
        <taxon>Halohasta</taxon>
    </lineage>
</organism>
<sequence>MDILLALKSADEPATQPTRFGSRRYRLQSVDTRKLSCAATSLTDRNRAADRKTYS</sequence>
<gene>
    <name evidence="1" type="ORF">ACFSBW_09675</name>
</gene>
<protein>
    <submittedName>
        <fullName evidence="1">Uncharacterized protein</fullName>
    </submittedName>
</protein>
<dbReference type="EMBL" id="JBHUDM010000002">
    <property type="protein sequence ID" value="MFD1642138.1"/>
    <property type="molecule type" value="Genomic_DNA"/>
</dbReference>
<evidence type="ECO:0000313" key="1">
    <source>
        <dbReference type="EMBL" id="MFD1642138.1"/>
    </source>
</evidence>
<reference evidence="1 2" key="1">
    <citation type="journal article" date="2019" name="Int. J. Syst. Evol. Microbiol.">
        <title>The Global Catalogue of Microorganisms (GCM) 10K type strain sequencing project: providing services to taxonomists for standard genome sequencing and annotation.</title>
        <authorList>
            <consortium name="The Broad Institute Genomics Platform"/>
            <consortium name="The Broad Institute Genome Sequencing Center for Infectious Disease"/>
            <person name="Wu L."/>
            <person name="Ma J."/>
        </authorList>
    </citation>
    <scope>NUCLEOTIDE SEQUENCE [LARGE SCALE GENOMIC DNA]</scope>
    <source>
        <strain evidence="1 2">CGMCC 1.10593</strain>
    </source>
</reference>
<name>A0ABD6D946_9EURY</name>
<evidence type="ECO:0000313" key="2">
    <source>
        <dbReference type="Proteomes" id="UP001597052"/>
    </source>
</evidence>
<accession>A0ABD6D946</accession>
<comment type="caution">
    <text evidence="1">The sequence shown here is derived from an EMBL/GenBank/DDBJ whole genome shotgun (WGS) entry which is preliminary data.</text>
</comment>
<dbReference type="AlphaFoldDB" id="A0ABD6D946"/>